<keyword evidence="7" id="KW-0479">Metal-binding</keyword>
<dbReference type="EMBL" id="CASHTH010001474">
    <property type="protein sequence ID" value="CAI8015886.1"/>
    <property type="molecule type" value="Genomic_DNA"/>
</dbReference>
<dbReference type="NCBIfam" id="TIGR00048">
    <property type="entry name" value="rRNA_mod_RlmN"/>
    <property type="match status" value="1"/>
</dbReference>
<dbReference type="GO" id="GO:0051539">
    <property type="term" value="F:4 iron, 4 sulfur cluster binding"/>
    <property type="evidence" value="ECO:0007669"/>
    <property type="project" value="UniProtKB-KW"/>
</dbReference>
<dbReference type="Gene3D" id="1.10.150.530">
    <property type="match status" value="1"/>
</dbReference>
<dbReference type="AlphaFoldDB" id="A0AA35RSR9"/>
<dbReference type="Gene3D" id="3.40.50.1580">
    <property type="entry name" value="Nucleoside phosphorylase domain"/>
    <property type="match status" value="1"/>
</dbReference>
<feature type="site" description="Important for substrate specificity" evidence="11">
    <location>
        <position position="421"/>
    </location>
</feature>
<dbReference type="InterPro" id="IPR000845">
    <property type="entry name" value="Nucleoside_phosphorylase_d"/>
</dbReference>
<reference evidence="13" key="1">
    <citation type="submission" date="2023-03" db="EMBL/GenBank/DDBJ databases">
        <authorList>
            <person name="Steffen K."/>
            <person name="Cardenas P."/>
        </authorList>
    </citation>
    <scope>NUCLEOTIDE SEQUENCE</scope>
</reference>
<feature type="binding site" evidence="11">
    <location>
        <position position="439"/>
    </location>
    <ligand>
        <name>substrate</name>
    </ligand>
</feature>
<evidence type="ECO:0000256" key="5">
    <source>
        <dbReference type="ARBA" id="ARBA00022679"/>
    </source>
</evidence>
<dbReference type="Pfam" id="PF21016">
    <property type="entry name" value="RlmN_N"/>
    <property type="match status" value="1"/>
</dbReference>
<keyword evidence="8 11" id="KW-0660">Purine salvage</keyword>
<keyword evidence="3" id="KW-0698">rRNA processing</keyword>
<dbReference type="PANTHER" id="PTHR30544">
    <property type="entry name" value="23S RRNA METHYLTRANSFERASE"/>
    <property type="match status" value="1"/>
</dbReference>
<keyword evidence="5 11" id="KW-0808">Transferase</keyword>
<dbReference type="GO" id="GO:0046872">
    <property type="term" value="F:metal ion binding"/>
    <property type="evidence" value="ECO:0007669"/>
    <property type="project" value="UniProtKB-KW"/>
</dbReference>
<dbReference type="Proteomes" id="UP001174909">
    <property type="component" value="Unassembled WGS sequence"/>
</dbReference>
<comment type="caution">
    <text evidence="11">Lacks conserved residue(s) required for the propagation of feature annotation.</text>
</comment>
<comment type="subcellular location">
    <subcellularLocation>
        <location evidence="11">Cytoplasm</location>
    </subcellularLocation>
    <subcellularLocation>
        <location evidence="11">Nucleus</location>
    </subcellularLocation>
</comment>
<keyword evidence="11" id="KW-0539">Nucleus</keyword>
<comment type="similarity">
    <text evidence="11">Belongs to the PNP/MTAP phosphorylase family. MTAP subfamily.</text>
</comment>
<dbReference type="GO" id="GO:0017061">
    <property type="term" value="F:S-methyl-5-thioadenosine phosphorylase activity"/>
    <property type="evidence" value="ECO:0007669"/>
    <property type="project" value="UniProtKB-UniRule"/>
</dbReference>
<dbReference type="InterPro" id="IPR013785">
    <property type="entry name" value="Aldolase_TIM"/>
</dbReference>
<name>A0AA35RSR9_GEOBA</name>
<dbReference type="GO" id="GO:0005737">
    <property type="term" value="C:cytoplasm"/>
    <property type="evidence" value="ECO:0007669"/>
    <property type="project" value="UniProtKB-SubCell"/>
</dbReference>
<dbReference type="Gene3D" id="3.20.20.70">
    <property type="entry name" value="Aldolase class I"/>
    <property type="match status" value="1"/>
</dbReference>
<evidence type="ECO:0000256" key="2">
    <source>
        <dbReference type="ARBA" id="ARBA00022485"/>
    </source>
</evidence>
<feature type="site" description="Important for substrate specificity" evidence="11">
    <location>
        <position position="476"/>
    </location>
</feature>
<dbReference type="InterPro" id="IPR007197">
    <property type="entry name" value="rSAM"/>
</dbReference>
<keyword evidence="10" id="KW-0411">Iron-sulfur</keyword>
<dbReference type="SUPFAM" id="SSF53167">
    <property type="entry name" value="Purine and uridine phosphorylases"/>
    <property type="match status" value="1"/>
</dbReference>
<dbReference type="GO" id="GO:0070475">
    <property type="term" value="P:rRNA base methylation"/>
    <property type="evidence" value="ECO:0007669"/>
    <property type="project" value="InterPro"/>
</dbReference>
<comment type="pathway">
    <text evidence="11">Amino-acid biosynthesis; L-methionine biosynthesis via salvage pathway; S-methyl-5-thio-alpha-D-ribose 1-phosphate from S-methyl-5'-thioadenosine (phosphorylase route): step 1/1.</text>
</comment>
<dbReference type="InterPro" id="IPR048641">
    <property type="entry name" value="RlmN_N"/>
</dbReference>
<dbReference type="EC" id="2.4.2.28" evidence="11"/>
<dbReference type="PROSITE" id="PS51918">
    <property type="entry name" value="RADICAL_SAM"/>
    <property type="match status" value="1"/>
</dbReference>
<dbReference type="GO" id="GO:0005634">
    <property type="term" value="C:nucleus"/>
    <property type="evidence" value="ECO:0007669"/>
    <property type="project" value="UniProtKB-SubCell"/>
</dbReference>
<dbReference type="Pfam" id="PF01048">
    <property type="entry name" value="PNP_UDP_1"/>
    <property type="match status" value="1"/>
</dbReference>
<dbReference type="HAMAP" id="MF_01963">
    <property type="entry name" value="MTAP"/>
    <property type="match status" value="1"/>
</dbReference>
<feature type="binding site" evidence="11">
    <location>
        <begin position="341"/>
        <end position="342"/>
    </location>
    <ligand>
        <name>phosphate</name>
        <dbReference type="ChEBI" id="CHEBI:43474"/>
    </ligand>
</feature>
<feature type="binding site" evidence="11">
    <location>
        <position position="440"/>
    </location>
    <ligand>
        <name>phosphate</name>
        <dbReference type="ChEBI" id="CHEBI:43474"/>
    </ligand>
</feature>
<comment type="caution">
    <text evidence="13">The sequence shown here is derived from an EMBL/GenBank/DDBJ whole genome shotgun (WGS) entry which is preliminary data.</text>
</comment>
<organism evidence="13 14">
    <name type="scientific">Geodia barretti</name>
    <name type="common">Barrett's horny sponge</name>
    <dbReference type="NCBI Taxonomy" id="519541"/>
    <lineage>
        <taxon>Eukaryota</taxon>
        <taxon>Metazoa</taxon>
        <taxon>Porifera</taxon>
        <taxon>Demospongiae</taxon>
        <taxon>Heteroscleromorpha</taxon>
        <taxon>Tetractinellida</taxon>
        <taxon>Astrophorina</taxon>
        <taxon>Geodiidae</taxon>
        <taxon>Geodia</taxon>
    </lineage>
</organism>
<dbReference type="InterPro" id="IPR027492">
    <property type="entry name" value="RNA_MTrfase_RlmN"/>
</dbReference>
<feature type="binding site" evidence="11">
    <location>
        <begin position="463"/>
        <end position="465"/>
    </location>
    <ligand>
        <name>substrate</name>
    </ligand>
</feature>
<keyword evidence="6" id="KW-0949">S-adenosyl-L-methionine</keyword>
<evidence type="ECO:0000256" key="7">
    <source>
        <dbReference type="ARBA" id="ARBA00022723"/>
    </source>
</evidence>
<evidence type="ECO:0000256" key="4">
    <source>
        <dbReference type="ARBA" id="ARBA00022676"/>
    </source>
</evidence>
<comment type="subunit">
    <text evidence="11">Homotrimer.</text>
</comment>
<dbReference type="GO" id="GO:0006166">
    <property type="term" value="P:purine ribonucleoside salvage"/>
    <property type="evidence" value="ECO:0007669"/>
    <property type="project" value="UniProtKB-KW"/>
</dbReference>
<sequence>MEDIHPSDARRPVEGLSQPELSAWLDSRGLPAYRADQIRRWLFRKRVTSFEAMTDLSGALRQALAREFVVGSLAVQQSLGSRDGSVKYLFRLQDGAVVETVYIPEPDRATLCVSTQRNLTQAEIVDQVLEVQRRCPEDTRISNLVFMGMGEPLANYDATRGALEAITDARSGMGISPRKITVSTVGLLPQMRRLMEETRVNLAISLHSVRDEVRSELMPVNRKYSVDQLLECCRSLPVPRRKRITFEYLLISGLNDLAADAAELAGKLHGIRCKVNLIPFNPHEGSGYRRPTDHVIERFGETLRARGIQANGHRLLPSEVNNRANIFGMKKLGVGRILSVSAVGSLKEEIEPGHVVLPDQFIDRTYRRPSTFFGDGIVAHVQFADPLCNDLRAVVAEAAAKEDIQVHGRGTYVCMEGPQFSTRAESALHRSWGADIIGMTNLQEAKLAREAEICFATIAMATDYDCWNEAAGDVEIEEIIAVLQKNADVAKRIIRGTLERLSPERTCPCATALSVAIVTDRSLIPEAAGRAGAADRQVSLNIQLGLFERGVLRLRFATPVLSLSKGSGRTVVDTLSPFVLSVASPELVEGRAKSKGASSQLLGSEVEGRHSRFRL</sequence>
<keyword evidence="9" id="KW-0408">Iron</keyword>
<dbReference type="InterPro" id="IPR010044">
    <property type="entry name" value="MTAP"/>
</dbReference>
<keyword evidence="4 11" id="KW-0328">Glycosyltransferase</keyword>
<accession>A0AA35RSR9</accession>
<keyword evidence="14" id="KW-1185">Reference proteome</keyword>
<evidence type="ECO:0000256" key="3">
    <source>
        <dbReference type="ARBA" id="ARBA00022552"/>
    </source>
</evidence>
<dbReference type="PANTHER" id="PTHR30544:SF5">
    <property type="entry name" value="RADICAL SAM CORE DOMAIN-CONTAINING PROTEIN"/>
    <property type="match status" value="1"/>
</dbReference>
<evidence type="ECO:0000313" key="13">
    <source>
        <dbReference type="EMBL" id="CAI8015886.1"/>
    </source>
</evidence>
<dbReference type="GO" id="GO:0030488">
    <property type="term" value="P:tRNA methylation"/>
    <property type="evidence" value="ECO:0007669"/>
    <property type="project" value="InterPro"/>
</dbReference>
<gene>
    <name evidence="13" type="ORF">GBAR_LOCUS9819</name>
</gene>
<proteinExistence type="inferred from homology"/>
<dbReference type="InterPro" id="IPR035994">
    <property type="entry name" value="Nucleoside_phosphorylase_sf"/>
</dbReference>
<dbReference type="SUPFAM" id="SSF102114">
    <property type="entry name" value="Radical SAM enzymes"/>
    <property type="match status" value="1"/>
</dbReference>
<dbReference type="InterPro" id="IPR040072">
    <property type="entry name" value="Methyltransferase_A"/>
</dbReference>
<feature type="binding site" evidence="11">
    <location>
        <position position="252"/>
    </location>
    <ligand>
        <name>phosphate</name>
        <dbReference type="ChEBI" id="CHEBI:43474"/>
    </ligand>
</feature>
<evidence type="ECO:0000256" key="11">
    <source>
        <dbReference type="HAMAP-Rule" id="MF_03155"/>
    </source>
</evidence>
<dbReference type="Pfam" id="PF04055">
    <property type="entry name" value="Radical_SAM"/>
    <property type="match status" value="1"/>
</dbReference>
<keyword evidence="11" id="KW-0963">Cytoplasm</keyword>
<evidence type="ECO:0000313" key="14">
    <source>
        <dbReference type="Proteomes" id="UP001174909"/>
    </source>
</evidence>
<evidence type="ECO:0000259" key="12">
    <source>
        <dbReference type="PROSITE" id="PS51918"/>
    </source>
</evidence>
<evidence type="ECO:0000256" key="10">
    <source>
        <dbReference type="ARBA" id="ARBA00023014"/>
    </source>
</evidence>
<dbReference type="InterPro" id="IPR058240">
    <property type="entry name" value="rSAM_sf"/>
</dbReference>
<evidence type="ECO:0000256" key="9">
    <source>
        <dbReference type="ARBA" id="ARBA00023004"/>
    </source>
</evidence>
<evidence type="ECO:0000256" key="8">
    <source>
        <dbReference type="ARBA" id="ARBA00022726"/>
    </source>
</evidence>
<dbReference type="CDD" id="cd09010">
    <property type="entry name" value="MTAP_SsMTAPII_like_MTIP"/>
    <property type="match status" value="1"/>
</dbReference>
<comment type="catalytic activity">
    <reaction evidence="11">
        <text>S-methyl-5'-thioadenosine + phosphate = 5-(methylsulfanyl)-alpha-D-ribose 1-phosphate + adenine</text>
        <dbReference type="Rhea" id="RHEA:11852"/>
        <dbReference type="ChEBI" id="CHEBI:16708"/>
        <dbReference type="ChEBI" id="CHEBI:17509"/>
        <dbReference type="ChEBI" id="CHEBI:43474"/>
        <dbReference type="ChEBI" id="CHEBI:58533"/>
        <dbReference type="EC" id="2.4.2.28"/>
    </reaction>
</comment>
<protein>
    <recommendedName>
        <fullName evidence="11">S-methyl-5'-thioadenosine phosphorylase</fullName>
        <ecNumber evidence="11">2.4.2.28</ecNumber>
    </recommendedName>
    <alternativeName>
        <fullName evidence="11">5'-methylthioadenosine phosphorylase</fullName>
        <shortName evidence="11">MTA phosphorylase</shortName>
        <shortName evidence="11">MTAP</shortName>
        <shortName evidence="11">MTAPase</shortName>
    </alternativeName>
</protein>
<comment type="cofactor">
    <cofactor evidence="1">
        <name>[4Fe-4S] cluster</name>
        <dbReference type="ChEBI" id="CHEBI:49883"/>
    </cofactor>
</comment>
<dbReference type="GO" id="GO:0019509">
    <property type="term" value="P:L-methionine salvage from methylthioadenosine"/>
    <property type="evidence" value="ECO:0007669"/>
    <property type="project" value="UniProtKB-UniRule"/>
</dbReference>
<evidence type="ECO:0000256" key="1">
    <source>
        <dbReference type="ARBA" id="ARBA00001966"/>
    </source>
</evidence>
<evidence type="ECO:0000256" key="6">
    <source>
        <dbReference type="ARBA" id="ARBA00022691"/>
    </source>
</evidence>
<comment type="function">
    <text evidence="11">Catalyzes the reversible phosphorylation of S-methyl-5'-thioadenosine (MTA) to adenine and 5-methylthioribose-1-phosphate. Involved in the breakdown of MTA, a major by-product of polyamine biosynthesis. Responsible for the first step in the methionine salvage pathway after MTA has been generated from S-adenosylmethionine. Has broad substrate specificity with 6-aminopurine nucleosides as preferred substrates.</text>
</comment>
<keyword evidence="2" id="KW-0004">4Fe-4S</keyword>
<feature type="domain" description="Radical SAM core" evidence="12">
    <location>
        <begin position="82"/>
        <end position="319"/>
    </location>
</feature>